<evidence type="ECO:0000256" key="3">
    <source>
        <dbReference type="SAM" id="MobiDB-lite"/>
    </source>
</evidence>
<dbReference type="GO" id="GO:0003729">
    <property type="term" value="F:mRNA binding"/>
    <property type="evidence" value="ECO:0007669"/>
    <property type="project" value="TreeGrafter"/>
</dbReference>
<feature type="region of interest" description="Disordered" evidence="3">
    <location>
        <begin position="176"/>
        <end position="202"/>
    </location>
</feature>
<feature type="compositionally biased region" description="Polar residues" evidence="3">
    <location>
        <begin position="282"/>
        <end position="296"/>
    </location>
</feature>
<dbReference type="Pfam" id="PF15186">
    <property type="entry name" value="TEX13"/>
    <property type="match status" value="1"/>
</dbReference>
<dbReference type="AlphaFoldDB" id="A0AA41SWY4"/>
<protein>
    <submittedName>
        <fullName evidence="5">Testis-expressed sequence 13A protein</fullName>
    </submittedName>
</protein>
<dbReference type="InterPro" id="IPR028193">
    <property type="entry name" value="TEX13A-D_N"/>
</dbReference>
<dbReference type="EMBL" id="JAATJV010253100">
    <property type="protein sequence ID" value="MBZ3875566.1"/>
    <property type="molecule type" value="Genomic_DNA"/>
</dbReference>
<gene>
    <name evidence="5" type="ORF">SUZIE_133580</name>
</gene>
<evidence type="ECO:0000313" key="6">
    <source>
        <dbReference type="Proteomes" id="UP001166674"/>
    </source>
</evidence>
<evidence type="ECO:0000256" key="2">
    <source>
        <dbReference type="SAM" id="Coils"/>
    </source>
</evidence>
<dbReference type="PANTHER" id="PTHR23111">
    <property type="entry name" value="ZINC FINGER PROTEIN"/>
    <property type="match status" value="1"/>
</dbReference>
<organism evidence="5 6">
    <name type="scientific">Sciurus carolinensis</name>
    <name type="common">Eastern gray squirrel</name>
    <dbReference type="NCBI Taxonomy" id="30640"/>
    <lineage>
        <taxon>Eukaryota</taxon>
        <taxon>Metazoa</taxon>
        <taxon>Chordata</taxon>
        <taxon>Craniata</taxon>
        <taxon>Vertebrata</taxon>
        <taxon>Euteleostomi</taxon>
        <taxon>Mammalia</taxon>
        <taxon>Eutheria</taxon>
        <taxon>Euarchontoglires</taxon>
        <taxon>Glires</taxon>
        <taxon>Rodentia</taxon>
        <taxon>Sciuromorpha</taxon>
        <taxon>Sciuridae</taxon>
        <taxon>Sciurinae</taxon>
        <taxon>Sciurini</taxon>
        <taxon>Sciurus</taxon>
    </lineage>
</organism>
<reference evidence="5" key="1">
    <citation type="submission" date="2020-03" db="EMBL/GenBank/DDBJ databases">
        <title>Studies in the Genomics of Life Span.</title>
        <authorList>
            <person name="Glass D."/>
        </authorList>
    </citation>
    <scope>NUCLEOTIDE SEQUENCE</scope>
    <source>
        <strain evidence="5">SUZIE</strain>
        <tissue evidence="5">Muscle</tissue>
    </source>
</reference>
<evidence type="ECO:0000259" key="4">
    <source>
        <dbReference type="Pfam" id="PF15186"/>
    </source>
</evidence>
<comment type="similarity">
    <text evidence="1">Belongs to the TEX13 family.</text>
</comment>
<accession>A0AA41SWY4</accession>
<feature type="coiled-coil region" evidence="2">
    <location>
        <begin position="111"/>
        <end position="145"/>
    </location>
</feature>
<evidence type="ECO:0000256" key="1">
    <source>
        <dbReference type="ARBA" id="ARBA00008287"/>
    </source>
</evidence>
<keyword evidence="6" id="KW-1185">Reference proteome</keyword>
<dbReference type="Proteomes" id="UP001166674">
    <property type="component" value="Unassembled WGS sequence"/>
</dbReference>
<sequence>MVIDFGDPRSGFRHSEVVLFINKEVLSNGGSPDFYLTFQSRPWNEVEDSLHSVVADPQGPRAIKRACAWSALALGVRVAARQREQQGHRVRRLQDQVEEREGAAWALVSELQRLREERDDVVSQLHSARDDLKQALGERDALRERLIQFELSQEVTPESPDEQHRIEAWPVDAGERREALATGSQSRQDVQSEAQMASPTGLAPHHTWAQVVQPFCQCHSLHHSHWHAHDQHLPTQSNLNRSGWSCRPDAYWVHLFTWPTVGCIGVPGENNLLVRPEEPRSGNRSGEASGIQSQEESPVRPHFSKPL</sequence>
<feature type="compositionally biased region" description="Polar residues" evidence="3">
    <location>
        <begin position="182"/>
        <end position="198"/>
    </location>
</feature>
<dbReference type="PANTHER" id="PTHR23111:SF103">
    <property type="entry name" value="TEX13 FAMILY MEMBER C3-RELATED"/>
    <property type="match status" value="1"/>
</dbReference>
<feature type="region of interest" description="Disordered" evidence="3">
    <location>
        <begin position="274"/>
        <end position="307"/>
    </location>
</feature>
<name>A0AA41SWY4_SCICA</name>
<evidence type="ECO:0000313" key="5">
    <source>
        <dbReference type="EMBL" id="MBZ3875566.1"/>
    </source>
</evidence>
<keyword evidence="2" id="KW-0175">Coiled coil</keyword>
<proteinExistence type="inferred from homology"/>
<feature type="domain" description="Testis-expressed protein 13 A-D N-terminal" evidence="4">
    <location>
        <begin position="5"/>
        <end position="150"/>
    </location>
</feature>
<comment type="caution">
    <text evidence="5">The sequence shown here is derived from an EMBL/GenBank/DDBJ whole genome shotgun (WGS) entry which is preliminary data.</text>
</comment>